<evidence type="ECO:0000313" key="3">
    <source>
        <dbReference type="Proteomes" id="UP001596200"/>
    </source>
</evidence>
<evidence type="ECO:0000313" key="2">
    <source>
        <dbReference type="EMBL" id="MFC5916068.1"/>
    </source>
</evidence>
<reference evidence="3" key="1">
    <citation type="journal article" date="2019" name="Int. J. Syst. Evol. Microbiol.">
        <title>The Global Catalogue of Microorganisms (GCM) 10K type strain sequencing project: providing services to taxonomists for standard genome sequencing and annotation.</title>
        <authorList>
            <consortium name="The Broad Institute Genomics Platform"/>
            <consortium name="The Broad Institute Genome Sequencing Center for Infectious Disease"/>
            <person name="Wu L."/>
            <person name="Ma J."/>
        </authorList>
    </citation>
    <scope>NUCLEOTIDE SEQUENCE [LARGE SCALE GENOMIC DNA]</scope>
    <source>
        <strain evidence="3">JCM 4147</strain>
    </source>
</reference>
<dbReference type="Proteomes" id="UP001596200">
    <property type="component" value="Unassembled WGS sequence"/>
</dbReference>
<evidence type="ECO:0000259" key="1">
    <source>
        <dbReference type="Pfam" id="PF04149"/>
    </source>
</evidence>
<protein>
    <submittedName>
        <fullName evidence="2">DUF397 domain-containing protein</fullName>
    </submittedName>
</protein>
<dbReference type="RefSeq" id="WP_344517567.1">
    <property type="nucleotide sequence ID" value="NZ_BAAATU010000072.1"/>
</dbReference>
<accession>A0ABW1GP60</accession>
<dbReference type="InterPro" id="IPR007278">
    <property type="entry name" value="DUF397"/>
</dbReference>
<comment type="caution">
    <text evidence="2">The sequence shown here is derived from an EMBL/GenBank/DDBJ whole genome shotgun (WGS) entry which is preliminary data.</text>
</comment>
<dbReference type="Pfam" id="PF04149">
    <property type="entry name" value="DUF397"/>
    <property type="match status" value="1"/>
</dbReference>
<organism evidence="2 3">
    <name type="scientific">Streptomyces pulveraceus</name>
    <dbReference type="NCBI Taxonomy" id="68258"/>
    <lineage>
        <taxon>Bacteria</taxon>
        <taxon>Bacillati</taxon>
        <taxon>Actinomycetota</taxon>
        <taxon>Actinomycetes</taxon>
        <taxon>Kitasatosporales</taxon>
        <taxon>Streptomycetaceae</taxon>
        <taxon>Streptomyces</taxon>
    </lineage>
</organism>
<name>A0ABW1GP60_9ACTN</name>
<dbReference type="EMBL" id="JBHSPU010000017">
    <property type="protein sequence ID" value="MFC5916068.1"/>
    <property type="molecule type" value="Genomic_DNA"/>
</dbReference>
<keyword evidence="3" id="KW-1185">Reference proteome</keyword>
<sequence length="68" mass="6967">MSTPSLEAATWRKSSYSGQSGDCVEVAGGVSGFVPVRDSKEASGPVVIFGGRSWSAFIADVKAAPDVC</sequence>
<proteinExistence type="predicted"/>
<feature type="domain" description="DUF397" evidence="1">
    <location>
        <begin position="9"/>
        <end position="62"/>
    </location>
</feature>
<gene>
    <name evidence="2" type="ORF">ACFP1B_21975</name>
</gene>